<dbReference type="OrthoDB" id="102964at2"/>
<feature type="compositionally biased region" description="Polar residues" evidence="1">
    <location>
        <begin position="63"/>
        <end position="91"/>
    </location>
</feature>
<feature type="signal peptide" evidence="2">
    <location>
        <begin position="1"/>
        <end position="23"/>
    </location>
</feature>
<evidence type="ECO:0008006" key="5">
    <source>
        <dbReference type="Google" id="ProtNLM"/>
    </source>
</evidence>
<dbReference type="AlphaFoldDB" id="B6JDG8"/>
<dbReference type="HOGENOM" id="CLU_098548_0_0_5"/>
<dbReference type="KEGG" id="ocg:OCA5_c32100"/>
<reference evidence="3 4" key="1">
    <citation type="journal article" date="2011" name="J. Bacteriol.">
        <title>Complete genome sequences of the chemolithoautotrophic Oligotropha carboxidovorans strains OM4 and OM5.</title>
        <authorList>
            <person name="Volland S."/>
            <person name="Rachinger M."/>
            <person name="Strittmatter A."/>
            <person name="Daniel R."/>
            <person name="Gottschalk G."/>
            <person name="Meyer O."/>
        </authorList>
    </citation>
    <scope>NUCLEOTIDE SEQUENCE [LARGE SCALE GENOMIC DNA]</scope>
    <source>
        <strain evidence="4">ATCC 49405 / DSM 1227 / KCTC 32145 / OM5</strain>
    </source>
</reference>
<dbReference type="Pfam" id="PF06823">
    <property type="entry name" value="DUF1236"/>
    <property type="match status" value="1"/>
</dbReference>
<feature type="compositionally biased region" description="Basic and acidic residues" evidence="1">
    <location>
        <begin position="128"/>
        <end position="139"/>
    </location>
</feature>
<dbReference type="PATRIC" id="fig|504832.7.peg.3376"/>
<dbReference type="eggNOG" id="COG3064">
    <property type="taxonomic scope" value="Bacteria"/>
</dbReference>
<evidence type="ECO:0000256" key="1">
    <source>
        <dbReference type="SAM" id="MobiDB-lite"/>
    </source>
</evidence>
<name>B6JDG8_AFIC5</name>
<accession>B6JDG8</accession>
<dbReference type="STRING" id="504832.OCA5_c32100"/>
<feature type="chain" id="PRO_5002844645" description="DUF1236 domain-containing protein" evidence="2">
    <location>
        <begin position="24"/>
        <end position="234"/>
    </location>
</feature>
<protein>
    <recommendedName>
        <fullName evidence="5">DUF1236 domain-containing protein</fullName>
    </recommendedName>
</protein>
<dbReference type="InterPro" id="IPR009642">
    <property type="entry name" value="DUF1236"/>
</dbReference>
<evidence type="ECO:0000256" key="2">
    <source>
        <dbReference type="SAM" id="SignalP"/>
    </source>
</evidence>
<evidence type="ECO:0000313" key="3">
    <source>
        <dbReference type="EMBL" id="AEI07888.1"/>
    </source>
</evidence>
<proteinExistence type="predicted"/>
<dbReference type="KEGG" id="oca:OCAR_4740"/>
<dbReference type="EMBL" id="CP002826">
    <property type="protein sequence ID" value="AEI07888.1"/>
    <property type="molecule type" value="Genomic_DNA"/>
</dbReference>
<dbReference type="Proteomes" id="UP000007730">
    <property type="component" value="Chromosome"/>
</dbReference>
<feature type="compositionally biased region" description="Basic and acidic residues" evidence="1">
    <location>
        <begin position="92"/>
        <end position="121"/>
    </location>
</feature>
<keyword evidence="4" id="KW-1185">Reference proteome</keyword>
<organism evidence="3 4">
    <name type="scientific">Afipia carboxidovorans (strain ATCC 49405 / DSM 1227 / KCTC 32145 / OM5)</name>
    <name type="common">Oligotropha carboxidovorans</name>
    <dbReference type="NCBI Taxonomy" id="504832"/>
    <lineage>
        <taxon>Bacteria</taxon>
        <taxon>Pseudomonadati</taxon>
        <taxon>Pseudomonadota</taxon>
        <taxon>Alphaproteobacteria</taxon>
        <taxon>Hyphomicrobiales</taxon>
        <taxon>Nitrobacteraceae</taxon>
        <taxon>Afipia</taxon>
    </lineage>
</organism>
<feature type="region of interest" description="Disordered" evidence="1">
    <location>
        <begin position="21"/>
        <end position="159"/>
    </location>
</feature>
<dbReference type="Gene3D" id="3.10.450.160">
    <property type="entry name" value="inner membrane protein cigr"/>
    <property type="match status" value="1"/>
</dbReference>
<dbReference type="RefSeq" id="WP_012561910.1">
    <property type="nucleotide sequence ID" value="NC_011386.1"/>
</dbReference>
<evidence type="ECO:0000313" key="4">
    <source>
        <dbReference type="Proteomes" id="UP000007730"/>
    </source>
</evidence>
<keyword evidence="2" id="KW-0732">Signal</keyword>
<gene>
    <name evidence="3" type="ordered locus">OCA5_c32100</name>
</gene>
<sequence length="234" mass="25095">MRNRFMTSLAALTILAGTGAAFGQGTGTREAPSGGTSTQSPSAAPDSGMRSGSSGVQMKGAQSPDSQDATPQQKSSQSGEGMRGSRQNAQDNRPDRMKGPQSTEDRSKGERTKGAESEGARKNGNMNAERRGTETDSKQRSQTTGQAGAGAKLSTEQRTKITSVIREQRVQPETNVNFNISVGTRVPRSVHFHPLPADIITIYPGWRGYEFFLVRDEIIVVNPRTLEIVAVLEA</sequence>